<keyword evidence="1" id="KW-0805">Transcription regulation</keyword>
<dbReference type="SUPFAM" id="SSF46689">
    <property type="entry name" value="Homeodomain-like"/>
    <property type="match status" value="1"/>
</dbReference>
<dbReference type="EMBL" id="BAAAHH010000003">
    <property type="protein sequence ID" value="GAA0941762.1"/>
    <property type="molecule type" value="Genomic_DNA"/>
</dbReference>
<evidence type="ECO:0000313" key="7">
    <source>
        <dbReference type="Proteomes" id="UP001500665"/>
    </source>
</evidence>
<keyword evidence="2 4" id="KW-0238">DNA-binding</keyword>
<dbReference type="InterPro" id="IPR009057">
    <property type="entry name" value="Homeodomain-like_sf"/>
</dbReference>
<evidence type="ECO:0000259" key="5">
    <source>
        <dbReference type="PROSITE" id="PS50977"/>
    </source>
</evidence>
<proteinExistence type="predicted"/>
<evidence type="ECO:0000256" key="3">
    <source>
        <dbReference type="ARBA" id="ARBA00023163"/>
    </source>
</evidence>
<dbReference type="PANTHER" id="PTHR30055:SF234">
    <property type="entry name" value="HTH-TYPE TRANSCRIPTIONAL REGULATOR BETI"/>
    <property type="match status" value="1"/>
</dbReference>
<feature type="domain" description="HTH tetR-type" evidence="5">
    <location>
        <begin position="1"/>
        <end position="50"/>
    </location>
</feature>
<keyword evidence="7" id="KW-1185">Reference proteome</keyword>
<dbReference type="PROSITE" id="PS50977">
    <property type="entry name" value="HTH_TETR_2"/>
    <property type="match status" value="1"/>
</dbReference>
<gene>
    <name evidence="6" type="ORF">GCM10009550_12340</name>
</gene>
<dbReference type="InterPro" id="IPR036271">
    <property type="entry name" value="Tet_transcr_reg_TetR-rel_C_sf"/>
</dbReference>
<dbReference type="InterPro" id="IPR001647">
    <property type="entry name" value="HTH_TetR"/>
</dbReference>
<protein>
    <submittedName>
        <fullName evidence="6">TetR/AcrR family transcriptional regulator</fullName>
    </submittedName>
</protein>
<keyword evidence="3" id="KW-0804">Transcription</keyword>
<reference evidence="6 7" key="1">
    <citation type="journal article" date="2019" name="Int. J. Syst. Evol. Microbiol.">
        <title>The Global Catalogue of Microorganisms (GCM) 10K type strain sequencing project: providing services to taxonomists for standard genome sequencing and annotation.</title>
        <authorList>
            <consortium name="The Broad Institute Genomics Platform"/>
            <consortium name="The Broad Institute Genome Sequencing Center for Infectious Disease"/>
            <person name="Wu L."/>
            <person name="Ma J."/>
        </authorList>
    </citation>
    <scope>NUCLEOTIDE SEQUENCE [LARGE SCALE GENOMIC DNA]</scope>
    <source>
        <strain evidence="6 7">JCM 10696</strain>
    </source>
</reference>
<feature type="DNA-binding region" description="H-T-H motif" evidence="4">
    <location>
        <begin position="13"/>
        <end position="32"/>
    </location>
</feature>
<evidence type="ECO:0000256" key="2">
    <source>
        <dbReference type="ARBA" id="ARBA00023125"/>
    </source>
</evidence>
<dbReference type="Pfam" id="PF00440">
    <property type="entry name" value="TetR_N"/>
    <property type="match status" value="1"/>
</dbReference>
<comment type="caution">
    <text evidence="6">The sequence shown here is derived from an EMBL/GenBank/DDBJ whole genome shotgun (WGS) entry which is preliminary data.</text>
</comment>
<name>A0ABN1QF19_9ACTN</name>
<dbReference type="InterPro" id="IPR050109">
    <property type="entry name" value="HTH-type_TetR-like_transc_reg"/>
</dbReference>
<evidence type="ECO:0000313" key="6">
    <source>
        <dbReference type="EMBL" id="GAA0941762.1"/>
    </source>
</evidence>
<evidence type="ECO:0000256" key="1">
    <source>
        <dbReference type="ARBA" id="ARBA00023015"/>
    </source>
</evidence>
<dbReference type="Proteomes" id="UP001500665">
    <property type="component" value="Unassembled WGS sequence"/>
</dbReference>
<dbReference type="PANTHER" id="PTHR30055">
    <property type="entry name" value="HTH-TYPE TRANSCRIPTIONAL REGULATOR RUTR"/>
    <property type="match status" value="1"/>
</dbReference>
<sequence>MRVFSAKGYAGTSLGDVAAAAGITRSGMYDYFPSKKALFLDVLKDQTEAAVAYVGPKVTASGTGEARMRSVVAACFGYALDHPAAWRLMFDRSREGDSEVRQVRWEARSASTEIIRRLLRPDFAQMDIDADTTAGPVIVELMVSALDGATRWWERHPETPVDDLVDAVMRVLFLGLRDSDEFTPGAPAPPR</sequence>
<dbReference type="Gene3D" id="1.10.357.10">
    <property type="entry name" value="Tetracycline Repressor, domain 2"/>
    <property type="match status" value="1"/>
</dbReference>
<organism evidence="6 7">
    <name type="scientific">Actinocorallia libanotica</name>
    <dbReference type="NCBI Taxonomy" id="46162"/>
    <lineage>
        <taxon>Bacteria</taxon>
        <taxon>Bacillati</taxon>
        <taxon>Actinomycetota</taxon>
        <taxon>Actinomycetes</taxon>
        <taxon>Streptosporangiales</taxon>
        <taxon>Thermomonosporaceae</taxon>
        <taxon>Actinocorallia</taxon>
    </lineage>
</organism>
<dbReference type="SUPFAM" id="SSF48498">
    <property type="entry name" value="Tetracyclin repressor-like, C-terminal domain"/>
    <property type="match status" value="1"/>
</dbReference>
<evidence type="ECO:0000256" key="4">
    <source>
        <dbReference type="PROSITE-ProRule" id="PRU00335"/>
    </source>
</evidence>
<accession>A0ABN1QF19</accession>